<protein>
    <recommendedName>
        <fullName evidence="4">DUF4280 domain-containing protein</fullName>
    </recommendedName>
</protein>
<evidence type="ECO:0000313" key="3">
    <source>
        <dbReference type="Proteomes" id="UP000199203"/>
    </source>
</evidence>
<gene>
    <name evidence="2" type="ORF">SAMN05421825_3762</name>
</gene>
<feature type="region of interest" description="Disordered" evidence="1">
    <location>
        <begin position="331"/>
        <end position="351"/>
    </location>
</feature>
<proteinExistence type="predicted"/>
<dbReference type="AlphaFoldDB" id="A0A1G7VYR7"/>
<sequence>MPKHITDTTQLKCDKGTATTPIAVTSQTFMQIEGKLQATEEDKKPNVNIKPFGVCSITRSSCSPAPIKWQNTSVFEIDGKKELLDDSTCQCSVGGKISIIKSAQNFSEEGGSSIYQPIAYSPNEEPEDKINGYYYNYDGSFEGKVAGQKNGNESDVYACDGKGKEKDTFVNAKKLKINYSDFGRVCNIVKHEGLSNEENEYIFIAHANYNEGKDKGTTMLGRLMTGYSSVDINDKKTALSDTKDDTLSKYSRKGVIDALLRDIDTSKIDPTDGARFWDGVDFLAWGIDTELKADSSSKTGHNKFDEYDFVKIKKGLYDKFVAKIKQKYPNGTPYGSSHNPKTDKGSHIHKKTSRGMRAIYTIPADDFSRKEYWTTGDFYYKNKTKQATGIIATQVAGYSIFWKEIK</sequence>
<organism evidence="2 3">
    <name type="scientific">Epilithonimonas hungarica</name>
    <dbReference type="NCBI Taxonomy" id="454006"/>
    <lineage>
        <taxon>Bacteria</taxon>
        <taxon>Pseudomonadati</taxon>
        <taxon>Bacteroidota</taxon>
        <taxon>Flavobacteriia</taxon>
        <taxon>Flavobacteriales</taxon>
        <taxon>Weeksellaceae</taxon>
        <taxon>Chryseobacterium group</taxon>
        <taxon>Epilithonimonas</taxon>
    </lineage>
</organism>
<dbReference type="STRING" id="454006.SAMN05421825_3762"/>
<keyword evidence="3" id="KW-1185">Reference proteome</keyword>
<dbReference type="OrthoDB" id="1221248at2"/>
<evidence type="ECO:0000313" key="2">
    <source>
        <dbReference type="EMBL" id="SDG64916.1"/>
    </source>
</evidence>
<accession>A0A1G7VYR7</accession>
<dbReference type="EMBL" id="FNBH01000006">
    <property type="protein sequence ID" value="SDG64916.1"/>
    <property type="molecule type" value="Genomic_DNA"/>
</dbReference>
<dbReference type="Proteomes" id="UP000199203">
    <property type="component" value="Unassembled WGS sequence"/>
</dbReference>
<dbReference type="InterPro" id="IPR025460">
    <property type="entry name" value="DUF4280"/>
</dbReference>
<dbReference type="RefSeq" id="WP_089875213.1">
    <property type="nucleotide sequence ID" value="NZ_FNBH01000006.1"/>
</dbReference>
<reference evidence="3" key="1">
    <citation type="submission" date="2016-10" db="EMBL/GenBank/DDBJ databases">
        <authorList>
            <person name="Varghese N."/>
            <person name="Submissions S."/>
        </authorList>
    </citation>
    <scope>NUCLEOTIDE SEQUENCE [LARGE SCALE GENOMIC DNA]</scope>
    <source>
        <strain evidence="3">DSM 19684</strain>
    </source>
</reference>
<evidence type="ECO:0008006" key="4">
    <source>
        <dbReference type="Google" id="ProtNLM"/>
    </source>
</evidence>
<name>A0A1G7VYR7_9FLAO</name>
<dbReference type="Pfam" id="PF14107">
    <property type="entry name" value="DUF4280"/>
    <property type="match status" value="1"/>
</dbReference>
<evidence type="ECO:0000256" key="1">
    <source>
        <dbReference type="SAM" id="MobiDB-lite"/>
    </source>
</evidence>